<protein>
    <submittedName>
        <fullName evidence="2">Uncharacterized protein</fullName>
    </submittedName>
</protein>
<sequence>MDFTATESRKRPLENGDDEKAPYHLKEPPSLERRGGIRSTNAVMVASDKTTPSRFLPFHFKMLKSLYDSAEEEEAKAVNTASPGGSDKEDSNEPLMPDDVIWQGIEAFLRHRAQILQSQKEAEQAEGAHLAALSYLGKSSSVGSASRSVASESPDPIFRRRTREQAIHSPSILESPLNKSLHRSFASLAGSNQITGQRNPFRLVSVLLQKHAQSIQTQYSESAEPFRQLAVFVKQRMSTLEKEADNLQHALGQSTRVWRQQLLESPRSPPSARHAEQLEARRSTLAAIQAKLQLWKLLHHDLQEIMQGD</sequence>
<reference evidence="2" key="1">
    <citation type="submission" date="2021-01" db="EMBL/GenBank/DDBJ databases">
        <authorList>
            <person name="Corre E."/>
            <person name="Pelletier E."/>
            <person name="Niang G."/>
            <person name="Scheremetjew M."/>
            <person name="Finn R."/>
            <person name="Kale V."/>
            <person name="Holt S."/>
            <person name="Cochrane G."/>
            <person name="Meng A."/>
            <person name="Brown T."/>
            <person name="Cohen L."/>
        </authorList>
    </citation>
    <scope>NUCLEOTIDE SEQUENCE</scope>
    <source>
        <strain evidence="2">CCMP127</strain>
    </source>
</reference>
<name>A0A7S3L8P4_9STRA</name>
<gene>
    <name evidence="2" type="ORF">ACOF00016_LOCUS11468</name>
</gene>
<dbReference type="AlphaFoldDB" id="A0A7S3L8P4"/>
<evidence type="ECO:0000313" key="2">
    <source>
        <dbReference type="EMBL" id="CAE0414225.1"/>
    </source>
</evidence>
<organism evidence="2">
    <name type="scientific">Amphora coffeiformis</name>
    <dbReference type="NCBI Taxonomy" id="265554"/>
    <lineage>
        <taxon>Eukaryota</taxon>
        <taxon>Sar</taxon>
        <taxon>Stramenopiles</taxon>
        <taxon>Ochrophyta</taxon>
        <taxon>Bacillariophyta</taxon>
        <taxon>Bacillariophyceae</taxon>
        <taxon>Bacillariophycidae</taxon>
        <taxon>Thalassiophysales</taxon>
        <taxon>Catenulaceae</taxon>
        <taxon>Amphora</taxon>
    </lineage>
</organism>
<feature type="compositionally biased region" description="Basic and acidic residues" evidence="1">
    <location>
        <begin position="7"/>
        <end position="35"/>
    </location>
</feature>
<accession>A0A7S3L8P4</accession>
<feature type="region of interest" description="Disordered" evidence="1">
    <location>
        <begin position="1"/>
        <end position="39"/>
    </location>
</feature>
<dbReference type="EMBL" id="HBIM01014249">
    <property type="protein sequence ID" value="CAE0414225.1"/>
    <property type="molecule type" value="Transcribed_RNA"/>
</dbReference>
<evidence type="ECO:0000256" key="1">
    <source>
        <dbReference type="SAM" id="MobiDB-lite"/>
    </source>
</evidence>
<proteinExistence type="predicted"/>
<feature type="region of interest" description="Disordered" evidence="1">
    <location>
        <begin position="71"/>
        <end position="96"/>
    </location>
</feature>